<feature type="region of interest" description="Disordered" evidence="1">
    <location>
        <begin position="28"/>
        <end position="48"/>
    </location>
</feature>
<name>A0A6J6PQN2_9ZZZZ</name>
<keyword evidence="2" id="KW-1133">Transmembrane helix</keyword>
<dbReference type="EMBL" id="CAEZXM010000253">
    <property type="protein sequence ID" value="CAB4701860.1"/>
    <property type="molecule type" value="Genomic_DNA"/>
</dbReference>
<keyword evidence="2" id="KW-0472">Membrane</keyword>
<keyword evidence="2" id="KW-0812">Transmembrane</keyword>
<feature type="transmembrane region" description="Helical" evidence="2">
    <location>
        <begin position="60"/>
        <end position="79"/>
    </location>
</feature>
<feature type="transmembrane region" description="Helical" evidence="2">
    <location>
        <begin position="134"/>
        <end position="152"/>
    </location>
</feature>
<proteinExistence type="predicted"/>
<evidence type="ECO:0000256" key="1">
    <source>
        <dbReference type="SAM" id="MobiDB-lite"/>
    </source>
</evidence>
<accession>A0A6J6PQN2</accession>
<evidence type="ECO:0000256" key="2">
    <source>
        <dbReference type="SAM" id="Phobius"/>
    </source>
</evidence>
<organism evidence="3">
    <name type="scientific">freshwater metagenome</name>
    <dbReference type="NCBI Taxonomy" id="449393"/>
    <lineage>
        <taxon>unclassified sequences</taxon>
        <taxon>metagenomes</taxon>
        <taxon>ecological metagenomes</taxon>
    </lineage>
</organism>
<reference evidence="3" key="1">
    <citation type="submission" date="2020-05" db="EMBL/GenBank/DDBJ databases">
        <authorList>
            <person name="Chiriac C."/>
            <person name="Salcher M."/>
            <person name="Ghai R."/>
            <person name="Kavagutti S V."/>
        </authorList>
    </citation>
    <scope>NUCLEOTIDE SEQUENCE</scope>
</reference>
<sequence>MGHYFAIHVEFTHAARNELRVLGTKVNDKDGFDTVGQEPESSPRWANTPITRDDGYMRRWFLLTLTVLAVLAPAPALAVGPPDSGVTTDTAVTATSIDNEFLNTKRDISECLGNSVNLPDCGVKPTTPGARGGALQYVTFALMAFGLGFIFWRVTRGVRARDSAVDPTKP</sequence>
<evidence type="ECO:0000313" key="3">
    <source>
        <dbReference type="EMBL" id="CAB4701860.1"/>
    </source>
</evidence>
<dbReference type="AlphaFoldDB" id="A0A6J6PQN2"/>
<protein>
    <submittedName>
        <fullName evidence="3">Unannotated protein</fullName>
    </submittedName>
</protein>
<gene>
    <name evidence="3" type="ORF">UFOPK2366_01301</name>
</gene>